<name>A0ABU3H3F1_9BACL</name>
<dbReference type="RefSeq" id="WP_156940323.1">
    <property type="nucleotide sequence ID" value="NZ_JAUSUY010000003.1"/>
</dbReference>
<dbReference type="Proteomes" id="UP001248709">
    <property type="component" value="Unassembled WGS sequence"/>
</dbReference>
<evidence type="ECO:0000256" key="1">
    <source>
        <dbReference type="SAM" id="MobiDB-lite"/>
    </source>
</evidence>
<evidence type="ECO:0000256" key="2">
    <source>
        <dbReference type="SAM" id="SignalP"/>
    </source>
</evidence>
<feature type="region of interest" description="Disordered" evidence="1">
    <location>
        <begin position="32"/>
        <end position="51"/>
    </location>
</feature>
<feature type="chain" id="PRO_5047297858" evidence="2">
    <location>
        <begin position="21"/>
        <end position="170"/>
    </location>
</feature>
<keyword evidence="4" id="KW-1185">Reference proteome</keyword>
<evidence type="ECO:0000313" key="3">
    <source>
        <dbReference type="EMBL" id="MDT3425348.1"/>
    </source>
</evidence>
<gene>
    <name evidence="3" type="ORF">J2Z22_000864</name>
</gene>
<reference evidence="3 4" key="1">
    <citation type="submission" date="2023-07" db="EMBL/GenBank/DDBJ databases">
        <title>Genomic Encyclopedia of Type Strains, Phase IV (KMG-IV): sequencing the most valuable type-strain genomes for metagenomic binning, comparative biology and taxonomic classification.</title>
        <authorList>
            <person name="Goeker M."/>
        </authorList>
    </citation>
    <scope>NUCLEOTIDE SEQUENCE [LARGE SCALE GENOMIC DNA]</scope>
    <source>
        <strain evidence="3 4">T98</strain>
    </source>
</reference>
<proteinExistence type="predicted"/>
<sequence length="170" mass="18603">MKKKGAFLTTLALATCVTVAATASTIQESTYTSESGVVASPSENTTSTKSLDGKSIITPMLVDDTWSDTANNGTANVQNFFNVNTGYSHLKLYMHNFSSHPVHVNLTHLESGKVYFSKDIPANDYLDWRNWLEGYPQGMRGGNYILQWSGGSYNVNGQYFGKTASSTTDF</sequence>
<keyword evidence="2" id="KW-0732">Signal</keyword>
<feature type="signal peptide" evidence="2">
    <location>
        <begin position="1"/>
        <end position="20"/>
    </location>
</feature>
<feature type="compositionally biased region" description="Polar residues" evidence="1">
    <location>
        <begin position="32"/>
        <end position="50"/>
    </location>
</feature>
<dbReference type="EMBL" id="JAUSUY010000003">
    <property type="protein sequence ID" value="MDT3425348.1"/>
    <property type="molecule type" value="Genomic_DNA"/>
</dbReference>
<comment type="caution">
    <text evidence="3">The sequence shown here is derived from an EMBL/GenBank/DDBJ whole genome shotgun (WGS) entry which is preliminary data.</text>
</comment>
<evidence type="ECO:0000313" key="4">
    <source>
        <dbReference type="Proteomes" id="UP001248709"/>
    </source>
</evidence>
<accession>A0ABU3H3F1</accession>
<organism evidence="3 4">
    <name type="scientific">Paenibacillus forsythiae</name>
    <dbReference type="NCBI Taxonomy" id="365616"/>
    <lineage>
        <taxon>Bacteria</taxon>
        <taxon>Bacillati</taxon>
        <taxon>Bacillota</taxon>
        <taxon>Bacilli</taxon>
        <taxon>Bacillales</taxon>
        <taxon>Paenibacillaceae</taxon>
        <taxon>Paenibacillus</taxon>
    </lineage>
</organism>
<protein>
    <submittedName>
        <fullName evidence="3">Uncharacterized protein</fullName>
    </submittedName>
</protein>